<dbReference type="InterPro" id="IPR042197">
    <property type="entry name" value="Apaf_helical"/>
</dbReference>
<protein>
    <recommendedName>
        <fullName evidence="1">ADP-ribosyl cyclase/cyclic ADP-ribose hydrolase</fullName>
        <ecNumber evidence="1">3.2.2.6</ecNumber>
    </recommendedName>
</protein>
<organism evidence="9 10">
    <name type="scientific">Ziziphus jujuba</name>
    <name type="common">Chinese jujube</name>
    <name type="synonym">Ziziphus sativa</name>
    <dbReference type="NCBI Taxonomy" id="326968"/>
    <lineage>
        <taxon>Eukaryota</taxon>
        <taxon>Viridiplantae</taxon>
        <taxon>Streptophyta</taxon>
        <taxon>Embryophyta</taxon>
        <taxon>Tracheophyta</taxon>
        <taxon>Spermatophyta</taxon>
        <taxon>Magnoliopsida</taxon>
        <taxon>eudicotyledons</taxon>
        <taxon>Gunneridae</taxon>
        <taxon>Pentapetalae</taxon>
        <taxon>rosids</taxon>
        <taxon>fabids</taxon>
        <taxon>Rosales</taxon>
        <taxon>Rhamnaceae</taxon>
        <taxon>Paliureae</taxon>
        <taxon>Ziziphus</taxon>
    </lineage>
</organism>
<dbReference type="GeneID" id="107435895"/>
<feature type="region of interest" description="Disordered" evidence="7">
    <location>
        <begin position="1139"/>
        <end position="1168"/>
    </location>
</feature>
<evidence type="ECO:0000256" key="7">
    <source>
        <dbReference type="SAM" id="MobiDB-lite"/>
    </source>
</evidence>
<comment type="catalytic activity">
    <reaction evidence="6">
        <text>NAD(+) + H2O = ADP-D-ribose + nicotinamide + H(+)</text>
        <dbReference type="Rhea" id="RHEA:16301"/>
        <dbReference type="ChEBI" id="CHEBI:15377"/>
        <dbReference type="ChEBI" id="CHEBI:15378"/>
        <dbReference type="ChEBI" id="CHEBI:17154"/>
        <dbReference type="ChEBI" id="CHEBI:57540"/>
        <dbReference type="ChEBI" id="CHEBI:57967"/>
        <dbReference type="EC" id="3.2.2.6"/>
    </reaction>
    <physiologicalReaction direction="left-to-right" evidence="6">
        <dbReference type="Rhea" id="RHEA:16302"/>
    </physiologicalReaction>
</comment>
<dbReference type="SUPFAM" id="SSF52058">
    <property type="entry name" value="L domain-like"/>
    <property type="match status" value="1"/>
</dbReference>
<keyword evidence="9" id="KW-1185">Reference proteome</keyword>
<dbReference type="InterPro" id="IPR027417">
    <property type="entry name" value="P-loop_NTPase"/>
</dbReference>
<dbReference type="SUPFAM" id="SSF52200">
    <property type="entry name" value="Toll/Interleukin receptor TIR domain"/>
    <property type="match status" value="1"/>
</dbReference>
<dbReference type="Gene3D" id="1.10.8.430">
    <property type="entry name" value="Helical domain of apoptotic protease-activating factors"/>
    <property type="match status" value="1"/>
</dbReference>
<dbReference type="PRINTS" id="PR00364">
    <property type="entry name" value="DISEASERSIST"/>
</dbReference>
<keyword evidence="2" id="KW-0433">Leucine-rich repeat</keyword>
<dbReference type="InterPro" id="IPR045344">
    <property type="entry name" value="C-JID"/>
</dbReference>
<proteinExistence type="predicted"/>
<dbReference type="Pfam" id="PF01582">
    <property type="entry name" value="TIR"/>
    <property type="match status" value="1"/>
</dbReference>
<dbReference type="InterPro" id="IPR044974">
    <property type="entry name" value="Disease_R_plants"/>
</dbReference>
<dbReference type="InterPro" id="IPR032675">
    <property type="entry name" value="LRR_dom_sf"/>
</dbReference>
<dbReference type="Pfam" id="PF20160">
    <property type="entry name" value="C-JID"/>
    <property type="match status" value="1"/>
</dbReference>
<evidence type="ECO:0000259" key="8">
    <source>
        <dbReference type="SMART" id="SM00255"/>
    </source>
</evidence>
<evidence type="ECO:0000256" key="4">
    <source>
        <dbReference type="ARBA" id="ARBA00022801"/>
    </source>
</evidence>
<evidence type="ECO:0000313" key="9">
    <source>
        <dbReference type="Proteomes" id="UP001652623"/>
    </source>
</evidence>
<evidence type="ECO:0000256" key="6">
    <source>
        <dbReference type="ARBA" id="ARBA00047304"/>
    </source>
</evidence>
<dbReference type="InterPro" id="IPR058192">
    <property type="entry name" value="WHD_ROQ1-like"/>
</dbReference>
<keyword evidence="5" id="KW-0520">NAD</keyword>
<gene>
    <name evidence="10" type="primary">LOC107435895</name>
</gene>
<dbReference type="Pfam" id="PF23282">
    <property type="entry name" value="WHD_ROQ1"/>
    <property type="match status" value="1"/>
</dbReference>
<dbReference type="InterPro" id="IPR000157">
    <property type="entry name" value="TIR_dom"/>
</dbReference>
<keyword evidence="3" id="KW-0677">Repeat</keyword>
<evidence type="ECO:0000256" key="2">
    <source>
        <dbReference type="ARBA" id="ARBA00022614"/>
    </source>
</evidence>
<dbReference type="Proteomes" id="UP001652623">
    <property type="component" value="Chromosome 6"/>
</dbReference>
<evidence type="ECO:0000256" key="3">
    <source>
        <dbReference type="ARBA" id="ARBA00022737"/>
    </source>
</evidence>
<dbReference type="SUPFAM" id="SSF52540">
    <property type="entry name" value="P-loop containing nucleoside triphosphate hydrolases"/>
    <property type="match status" value="1"/>
</dbReference>
<dbReference type="Gene3D" id="3.40.50.300">
    <property type="entry name" value="P-loop containing nucleotide triphosphate hydrolases"/>
    <property type="match status" value="1"/>
</dbReference>
<dbReference type="PANTHER" id="PTHR11017">
    <property type="entry name" value="LEUCINE-RICH REPEAT-CONTAINING PROTEIN"/>
    <property type="match status" value="1"/>
</dbReference>
<name>A0ABM3I4L2_ZIZJJ</name>
<evidence type="ECO:0000313" key="10">
    <source>
        <dbReference type="RefSeq" id="XP_048320483.2"/>
    </source>
</evidence>
<sequence length="1168" mass="132964">MASSSSLSFQERYDVFLSFRGEDTRNTFASYLYAALSAKQILTFMDHELERGDEISPTLTKAIEESKISVIIFSENYVSSTWCLNELVHILECKKTRGQVVMPIFYGIDPSVVRKQNGSYGVAFAQLENRFMDRMEKVNQWRAALTEASNLCGLDSKDFRPEAKLVQRIIEDISLKLRKYLSLNHHFKGHLVGIERKIEKIESLLSIGLKDVRIIGIWGMGGIGKTTLASVVFQKLSNSHFEGCSFLSNVREEYERHGINHLRKTFLYELLNDKAILKMDTPFVASPYIFDKLRRKKVLLVLDDVDSSIQLDALVEGYDQLAPGSRIIVTTRNVQVLKKVADNIYKVERLSDIESLELFHLHAFGKNSPLMDDEVLSKRVASYADGNPLALRVLGSFLNSKSKEEWESAINKLQIFPNKDILNALTISYEGLDDKGIQNIFLDIACLFNQSFSRDDAESILGFHDSFVKIGISVLIDKCLIENDAISTHGDLRMHDLLRQMGRTIVRDEHKEPGNRSRLWDAEDVCRILERNKGTEMVEVISFNMSDISRDVKISRSAFSKMCNLRVLKIYCDRIFDTKFKLYLSQDLDSYLSDTLSYFQWDLYPLKLLPSNFNPGNLVELILRGSLVQKLWSHEVQSLPVLRRMDLSHSKLLTEIPDLSHVAPNLESLNLEGCTSLVQVLPFLENLEKLSYLNLAGCSKLGDLKEISRSTWYWDLVKSGGIKNFLSNICQQKLRFLKSFTNNILSVSSPEAHICKKFPMNLTSLNLSGIPIDALPSSIGSLSGLVHLYLSECEELKSLPTSIYKLKSLESLDLSGCVKLEKFPEILEPSEHLKIESISNKLCDLTNLECLWLEGCSKLERLPPLPPALLSLDVQDCESLKSLADLPLFCRSVNARHCTSLEKISDWPAYPHGLFPEYSRDVDFFGCGKLDQNTRNTIIADYAIFKMLESEISDLVFCYPGDEIPKWFSYQTSGSLLNIKKLPPLWNNDNFLGLAICVVLDLNKIKHPLGILINFKLNFITNDDDCPCEFRSHQVIETDRECLDQQVMRYFPKGLLQNSNKPSNLNWPSSCSSEASLHVWPSFHDFEEDDIFGNEYCKIKKCGVWLVNKEDLERLNAETIKSKRKRRGFDDECCEASVSDQFVSSGSREEEGDDESHPTISSKKFRLM</sequence>
<evidence type="ECO:0000256" key="5">
    <source>
        <dbReference type="ARBA" id="ARBA00023027"/>
    </source>
</evidence>
<reference evidence="10" key="1">
    <citation type="submission" date="2025-08" db="UniProtKB">
        <authorList>
            <consortium name="RefSeq"/>
        </authorList>
    </citation>
    <scope>IDENTIFICATION</scope>
    <source>
        <tissue evidence="10">Seedling</tissue>
    </source>
</reference>
<dbReference type="Gene3D" id="3.80.10.10">
    <property type="entry name" value="Ribonuclease Inhibitor"/>
    <property type="match status" value="2"/>
</dbReference>
<dbReference type="SMART" id="SM00255">
    <property type="entry name" value="TIR"/>
    <property type="match status" value="1"/>
</dbReference>
<feature type="domain" description="TIR" evidence="8">
    <location>
        <begin position="12"/>
        <end position="151"/>
    </location>
</feature>
<keyword evidence="4" id="KW-0378">Hydrolase</keyword>
<dbReference type="EC" id="3.2.2.6" evidence="1"/>
<dbReference type="InterPro" id="IPR002182">
    <property type="entry name" value="NB-ARC"/>
</dbReference>
<dbReference type="PANTHER" id="PTHR11017:SF479">
    <property type="entry name" value="DISEASE RESISTANCE PROTEIN (TIR-NBS-LRR CLASS) FAMILY"/>
    <property type="match status" value="1"/>
</dbReference>
<dbReference type="Pfam" id="PF00931">
    <property type="entry name" value="NB-ARC"/>
    <property type="match status" value="1"/>
</dbReference>
<dbReference type="Gene3D" id="3.40.50.10140">
    <property type="entry name" value="Toll/interleukin-1 receptor homology (TIR) domain"/>
    <property type="match status" value="1"/>
</dbReference>
<dbReference type="RefSeq" id="XP_048320483.2">
    <property type="nucleotide sequence ID" value="XM_048464526.2"/>
</dbReference>
<evidence type="ECO:0000256" key="1">
    <source>
        <dbReference type="ARBA" id="ARBA00011982"/>
    </source>
</evidence>
<dbReference type="InterPro" id="IPR035897">
    <property type="entry name" value="Toll_tir_struct_dom_sf"/>
</dbReference>
<accession>A0ABM3I4L2</accession>